<feature type="region of interest" description="Disordered" evidence="4">
    <location>
        <begin position="70"/>
        <end position="90"/>
    </location>
</feature>
<feature type="chain" id="PRO_5045007844" description="Carboxylic ester hydrolase" evidence="3">
    <location>
        <begin position="21"/>
        <end position="526"/>
    </location>
</feature>
<accession>A0ABT6X0A3</accession>
<name>A0ABT6X0A3_9ACTN</name>
<evidence type="ECO:0000313" key="6">
    <source>
        <dbReference type="EMBL" id="MDI6105436.1"/>
    </source>
</evidence>
<evidence type="ECO:0000259" key="5">
    <source>
        <dbReference type="Pfam" id="PF00135"/>
    </source>
</evidence>
<evidence type="ECO:0000256" key="1">
    <source>
        <dbReference type="ARBA" id="ARBA00005964"/>
    </source>
</evidence>
<dbReference type="Pfam" id="PF00135">
    <property type="entry name" value="COesterase"/>
    <property type="match status" value="1"/>
</dbReference>
<keyword evidence="7" id="KW-1185">Reference proteome</keyword>
<dbReference type="InterPro" id="IPR002018">
    <property type="entry name" value="CarbesteraseB"/>
</dbReference>
<reference evidence="6 7" key="1">
    <citation type="submission" date="2023-05" db="EMBL/GenBank/DDBJ databases">
        <title>Actinoplanes sp. NEAU-A12 genome sequencing.</title>
        <authorList>
            <person name="Wang Z.-S."/>
        </authorList>
    </citation>
    <scope>NUCLEOTIDE SEQUENCE [LARGE SCALE GENOMIC DNA]</scope>
    <source>
        <strain evidence="6 7">NEAU-A12</strain>
    </source>
</reference>
<evidence type="ECO:0000256" key="3">
    <source>
        <dbReference type="RuleBase" id="RU361235"/>
    </source>
</evidence>
<keyword evidence="2 3" id="KW-0378">Hydrolase</keyword>
<proteinExistence type="inferred from homology"/>
<dbReference type="Gene3D" id="3.40.50.1820">
    <property type="entry name" value="alpha/beta hydrolase"/>
    <property type="match status" value="1"/>
</dbReference>
<dbReference type="InterPro" id="IPR029058">
    <property type="entry name" value="AB_hydrolase_fold"/>
</dbReference>
<sequence>MNRRLQLTLVALGLAGTLGAGLGTLLGDTGDDTRESDETLVSTDAGSVRGATADGYRTFDAIPYAAPPVGDLRWRPPQPPAPWTAPRDATRPGPLCAQTGDHLGAGSLAEDCLYLNVTSPQQSAGNGRRPVLVWLHGGSFKDGGGHLYRAQRLAVQGGLVVVTVNYRLGALGFLAHPLLGDGGNFGLADQQAALHWVRRNATAFGGDPHNVTLAGESAGAISVCAHLAAPSSAGLFHRAITQSAPCVSAPSAGTGTGNGPRPREQAEQEGRRLLDALNLGAAPTAARLRDPRLTPEMLLAAANTTGTTFGPVTGGDLLPTDPGQAIAGGRINRVPVLHGINRDEQRLQVWGYETGRYQDPIPAAEYPAEIRRAFGTNASRVLRQYPLDRYASASHALAAALTDAELAASTVDTARALGRHVPTFTYEFADDDAPWFRDFPRPYPMGAYHAAELPYLFDVGNTEPLTDAQRRLADRMIGQWSAFARDGDPGGWDSTGVRVLSPTDDATAPDDFAGRHHYSFWSTVRR</sequence>
<feature type="domain" description="Carboxylesterase type B" evidence="5">
    <location>
        <begin position="38"/>
        <end position="491"/>
    </location>
</feature>
<feature type="region of interest" description="Disordered" evidence="4">
    <location>
        <begin position="246"/>
        <end position="269"/>
    </location>
</feature>
<evidence type="ECO:0000313" key="7">
    <source>
        <dbReference type="Proteomes" id="UP001241758"/>
    </source>
</evidence>
<comment type="caution">
    <text evidence="6">The sequence shown here is derived from an EMBL/GenBank/DDBJ whole genome shotgun (WGS) entry which is preliminary data.</text>
</comment>
<evidence type="ECO:0000256" key="2">
    <source>
        <dbReference type="ARBA" id="ARBA00022801"/>
    </source>
</evidence>
<dbReference type="RefSeq" id="WP_282766901.1">
    <property type="nucleotide sequence ID" value="NZ_JASCTH010000045.1"/>
</dbReference>
<keyword evidence="3" id="KW-0732">Signal</keyword>
<dbReference type="SUPFAM" id="SSF53474">
    <property type="entry name" value="alpha/beta-Hydrolases"/>
    <property type="match status" value="1"/>
</dbReference>
<dbReference type="EC" id="3.1.1.-" evidence="3"/>
<dbReference type="PROSITE" id="PS00122">
    <property type="entry name" value="CARBOXYLESTERASE_B_1"/>
    <property type="match status" value="1"/>
</dbReference>
<dbReference type="Proteomes" id="UP001241758">
    <property type="component" value="Unassembled WGS sequence"/>
</dbReference>
<feature type="signal peptide" evidence="3">
    <location>
        <begin position="1"/>
        <end position="20"/>
    </location>
</feature>
<gene>
    <name evidence="6" type="ORF">QLQ12_43325</name>
</gene>
<comment type="similarity">
    <text evidence="1 3">Belongs to the type-B carboxylesterase/lipase family.</text>
</comment>
<dbReference type="EMBL" id="JASCTH010000045">
    <property type="protein sequence ID" value="MDI6105436.1"/>
    <property type="molecule type" value="Genomic_DNA"/>
</dbReference>
<dbReference type="PANTHER" id="PTHR11559">
    <property type="entry name" value="CARBOXYLESTERASE"/>
    <property type="match status" value="1"/>
</dbReference>
<protein>
    <recommendedName>
        <fullName evidence="3">Carboxylic ester hydrolase</fullName>
        <ecNumber evidence="3">3.1.1.-</ecNumber>
    </recommendedName>
</protein>
<evidence type="ECO:0000256" key="4">
    <source>
        <dbReference type="SAM" id="MobiDB-lite"/>
    </source>
</evidence>
<dbReference type="InterPro" id="IPR019826">
    <property type="entry name" value="Carboxylesterase_B_AS"/>
</dbReference>
<organism evidence="6 7">
    <name type="scientific">Actinoplanes sandaracinus</name>
    <dbReference type="NCBI Taxonomy" id="3045177"/>
    <lineage>
        <taxon>Bacteria</taxon>
        <taxon>Bacillati</taxon>
        <taxon>Actinomycetota</taxon>
        <taxon>Actinomycetes</taxon>
        <taxon>Micromonosporales</taxon>
        <taxon>Micromonosporaceae</taxon>
        <taxon>Actinoplanes</taxon>
    </lineage>
</organism>
<dbReference type="InterPro" id="IPR050309">
    <property type="entry name" value="Type-B_Carboxylest/Lipase"/>
</dbReference>